<comment type="similarity">
    <text evidence="4">Belongs to the glycosyl hydrolase 18 family.</text>
</comment>
<dbReference type="AlphaFoldDB" id="A0AAE3WP50"/>
<organism evidence="6 7">
    <name type="scientific">Bacillus pumilus</name>
    <name type="common">Bacillus mesentericus</name>
    <dbReference type="NCBI Taxonomy" id="1408"/>
    <lineage>
        <taxon>Bacteria</taxon>
        <taxon>Bacillati</taxon>
        <taxon>Bacillota</taxon>
        <taxon>Bacilli</taxon>
        <taxon>Bacillales</taxon>
        <taxon>Bacillaceae</taxon>
        <taxon>Bacillus</taxon>
    </lineage>
</organism>
<reference evidence="6" key="1">
    <citation type="submission" date="2019-07" db="EMBL/GenBank/DDBJ databases">
        <title>Phylogenomic Reclassification of ATCC Bacillus Strains and Various Taxa within the Genus Bacillus.</title>
        <authorList>
            <person name="Riojas M.A."/>
            <person name="Frank A.M."/>
            <person name="Fenn S.L."/>
            <person name="King S."/>
            <person name="Brower S."/>
            <person name="Hazbon M.H."/>
        </authorList>
    </citation>
    <scope>NUCLEOTIDE SEQUENCE</scope>
    <source>
        <strain evidence="6">ATCC 27142</strain>
    </source>
</reference>
<dbReference type="InterPro" id="IPR017853">
    <property type="entry name" value="GH"/>
</dbReference>
<evidence type="ECO:0000259" key="5">
    <source>
        <dbReference type="PROSITE" id="PS51910"/>
    </source>
</evidence>
<dbReference type="SUPFAM" id="SSF51445">
    <property type="entry name" value="(Trans)glycosidases"/>
    <property type="match status" value="1"/>
</dbReference>
<dbReference type="EMBL" id="VKQA01000093">
    <property type="protein sequence ID" value="MDR4252416.1"/>
    <property type="molecule type" value="Genomic_DNA"/>
</dbReference>
<sequence length="130" mass="14848">MDTIDVLIPQWLSLNEDLELESNIQPEIVELAKKNNVKIVPLIHNIQDGKWNQETVHQLLNSPEEQAKLIKKLHELIKKQGFDGINIDFENLNKNDRDLLPQFLKELDTVFHADGLSVSIAVQAANEAFD</sequence>
<evidence type="ECO:0000256" key="2">
    <source>
        <dbReference type="ARBA" id="ARBA00023295"/>
    </source>
</evidence>
<dbReference type="PROSITE" id="PS01095">
    <property type="entry name" value="GH18_1"/>
    <property type="match status" value="1"/>
</dbReference>
<dbReference type="PANTHER" id="PTHR46066">
    <property type="entry name" value="CHITINASE DOMAIN-CONTAINING PROTEIN 1 FAMILY MEMBER"/>
    <property type="match status" value="1"/>
</dbReference>
<dbReference type="Pfam" id="PF00704">
    <property type="entry name" value="Glyco_hydro_18"/>
    <property type="match status" value="1"/>
</dbReference>
<dbReference type="InterPro" id="IPR001223">
    <property type="entry name" value="Glyco_hydro18_cat"/>
</dbReference>
<dbReference type="InterPro" id="IPR001579">
    <property type="entry name" value="Glyco_hydro_18_chit_AS"/>
</dbReference>
<evidence type="ECO:0000256" key="4">
    <source>
        <dbReference type="RuleBase" id="RU004453"/>
    </source>
</evidence>
<name>A0AAE3WP50_BACPU</name>
<evidence type="ECO:0000256" key="1">
    <source>
        <dbReference type="ARBA" id="ARBA00022801"/>
    </source>
</evidence>
<accession>A0AAE3WP50</accession>
<dbReference type="Gene3D" id="3.20.20.80">
    <property type="entry name" value="Glycosidases"/>
    <property type="match status" value="1"/>
</dbReference>
<protein>
    <submittedName>
        <fullName evidence="6">DUF2073 domain-containing protein</fullName>
    </submittedName>
</protein>
<comment type="caution">
    <text evidence="6">The sequence shown here is derived from an EMBL/GenBank/DDBJ whole genome shotgun (WGS) entry which is preliminary data.</text>
</comment>
<dbReference type="PANTHER" id="PTHR46066:SF2">
    <property type="entry name" value="CHITINASE DOMAIN-CONTAINING PROTEIN 1"/>
    <property type="match status" value="1"/>
</dbReference>
<proteinExistence type="inferred from homology"/>
<evidence type="ECO:0000313" key="7">
    <source>
        <dbReference type="Proteomes" id="UP001182042"/>
    </source>
</evidence>
<feature type="non-terminal residue" evidence="6">
    <location>
        <position position="130"/>
    </location>
</feature>
<dbReference type="GO" id="GO:0004553">
    <property type="term" value="F:hydrolase activity, hydrolyzing O-glycosyl compounds"/>
    <property type="evidence" value="ECO:0007669"/>
    <property type="project" value="InterPro"/>
</dbReference>
<dbReference type="GO" id="GO:0005975">
    <property type="term" value="P:carbohydrate metabolic process"/>
    <property type="evidence" value="ECO:0007669"/>
    <property type="project" value="InterPro"/>
</dbReference>
<keyword evidence="2 3" id="KW-0326">Glycosidase</keyword>
<dbReference type="Proteomes" id="UP001182042">
    <property type="component" value="Unassembled WGS sequence"/>
</dbReference>
<gene>
    <name evidence="6" type="ORF">FO508_19180</name>
</gene>
<feature type="domain" description="GH18" evidence="5">
    <location>
        <begin position="1"/>
        <end position="130"/>
    </location>
</feature>
<keyword evidence="1 3" id="KW-0378">Hydrolase</keyword>
<dbReference type="PROSITE" id="PS51910">
    <property type="entry name" value="GH18_2"/>
    <property type="match status" value="1"/>
</dbReference>
<evidence type="ECO:0000313" key="6">
    <source>
        <dbReference type="EMBL" id="MDR4252416.1"/>
    </source>
</evidence>
<evidence type="ECO:0000256" key="3">
    <source>
        <dbReference type="RuleBase" id="RU000489"/>
    </source>
</evidence>